<dbReference type="InterPro" id="IPR000587">
    <property type="entry name" value="Creatinase_N"/>
</dbReference>
<dbReference type="SUPFAM" id="SSF53092">
    <property type="entry name" value="Creatinase/prolidase N-terminal domain"/>
    <property type="match status" value="1"/>
</dbReference>
<evidence type="ECO:0000259" key="3">
    <source>
        <dbReference type="Pfam" id="PF00557"/>
    </source>
</evidence>
<dbReference type="GO" id="GO:0016787">
    <property type="term" value="F:hydrolase activity"/>
    <property type="evidence" value="ECO:0007669"/>
    <property type="project" value="UniProtKB-KW"/>
</dbReference>
<organism evidence="5">
    <name type="scientific">freshwater metagenome</name>
    <dbReference type="NCBI Taxonomy" id="449393"/>
    <lineage>
        <taxon>unclassified sequences</taxon>
        <taxon>metagenomes</taxon>
        <taxon>ecological metagenomes</taxon>
    </lineage>
</organism>
<dbReference type="PROSITE" id="PS00491">
    <property type="entry name" value="PROLINE_PEPTIDASE"/>
    <property type="match status" value="1"/>
</dbReference>
<dbReference type="SUPFAM" id="SSF55920">
    <property type="entry name" value="Creatinase/aminopeptidase"/>
    <property type="match status" value="1"/>
</dbReference>
<dbReference type="PANTHER" id="PTHR46112:SF3">
    <property type="entry name" value="AMINOPEPTIDASE YPDF"/>
    <property type="match status" value="1"/>
</dbReference>
<dbReference type="Gene3D" id="3.40.350.10">
    <property type="entry name" value="Creatinase/prolidase N-terminal domain"/>
    <property type="match status" value="1"/>
</dbReference>
<gene>
    <name evidence="5" type="ORF">UFOPK2399_00932</name>
</gene>
<dbReference type="InterPro" id="IPR000994">
    <property type="entry name" value="Pept_M24"/>
</dbReference>
<dbReference type="Pfam" id="PF01321">
    <property type="entry name" value="Creatinase_N"/>
    <property type="match status" value="1"/>
</dbReference>
<dbReference type="Gene3D" id="3.90.230.10">
    <property type="entry name" value="Creatinase/methionine aminopeptidase superfamily"/>
    <property type="match status" value="1"/>
</dbReference>
<dbReference type="GO" id="GO:0046872">
    <property type="term" value="F:metal ion binding"/>
    <property type="evidence" value="ECO:0007669"/>
    <property type="project" value="UniProtKB-KW"/>
</dbReference>
<dbReference type="EMBL" id="CAEZXP010000002">
    <property type="protein sequence ID" value="CAB4694495.1"/>
    <property type="molecule type" value="Genomic_DNA"/>
</dbReference>
<sequence>MTRLATLQERIDGPLLITNLINIRYLTGFEASNAALLVAPGETPKLYTDFRYIEVARATLGVEVVLSKRSLLSELAATLKGTLGFEAAALPYAQYEVLGSGGLALKPTKGIVEGLRAIKDESEIAAIRHTAIAAERAFEALTADTFVGASEKEVAWRLHQLLHAHGADNPAFESIIAGGTNGSKPHATPSDDIIPARTLVTVDWGAVIGGYFSDCTRTLATGDLSDELRRIYDVCLEAQVAACAGIRPGMTGVEADQIARAVIEEAGYGEHFGHGLGHGVGLEIHEAPRLSPESTDTLEVGHVVTIEPGIYLPGVGGVRIEDLAVVRADGLELLTSFPKELVTVS</sequence>
<feature type="domain" description="Creatinase N-terminal" evidence="4">
    <location>
        <begin position="15"/>
        <end position="118"/>
    </location>
</feature>
<dbReference type="InterPro" id="IPR036005">
    <property type="entry name" value="Creatinase/aminopeptidase-like"/>
</dbReference>
<protein>
    <submittedName>
        <fullName evidence="5">Unannotated protein</fullName>
    </submittedName>
</protein>
<dbReference type="AlphaFoldDB" id="A0A6J6PCW8"/>
<dbReference type="InterPro" id="IPR050659">
    <property type="entry name" value="Peptidase_M24B"/>
</dbReference>
<proteinExistence type="predicted"/>
<evidence type="ECO:0000256" key="2">
    <source>
        <dbReference type="ARBA" id="ARBA00022801"/>
    </source>
</evidence>
<evidence type="ECO:0000259" key="4">
    <source>
        <dbReference type="Pfam" id="PF01321"/>
    </source>
</evidence>
<keyword evidence="2" id="KW-0378">Hydrolase</keyword>
<keyword evidence="1" id="KW-0479">Metal-binding</keyword>
<evidence type="ECO:0000256" key="1">
    <source>
        <dbReference type="ARBA" id="ARBA00022723"/>
    </source>
</evidence>
<accession>A0A6J6PCW8</accession>
<evidence type="ECO:0000313" key="5">
    <source>
        <dbReference type="EMBL" id="CAB4694495.1"/>
    </source>
</evidence>
<reference evidence="5" key="1">
    <citation type="submission" date="2020-05" db="EMBL/GenBank/DDBJ databases">
        <authorList>
            <person name="Chiriac C."/>
            <person name="Salcher M."/>
            <person name="Ghai R."/>
            <person name="Kavagutti S V."/>
        </authorList>
    </citation>
    <scope>NUCLEOTIDE SEQUENCE</scope>
</reference>
<dbReference type="InterPro" id="IPR029149">
    <property type="entry name" value="Creatin/AminoP/Spt16_N"/>
</dbReference>
<dbReference type="InterPro" id="IPR001131">
    <property type="entry name" value="Peptidase_M24B_aminopep-P_CS"/>
</dbReference>
<dbReference type="PANTHER" id="PTHR46112">
    <property type="entry name" value="AMINOPEPTIDASE"/>
    <property type="match status" value="1"/>
</dbReference>
<feature type="domain" description="Peptidase M24" evidence="3">
    <location>
        <begin position="126"/>
        <end position="327"/>
    </location>
</feature>
<name>A0A6J6PCW8_9ZZZZ</name>
<dbReference type="Pfam" id="PF00557">
    <property type="entry name" value="Peptidase_M24"/>
    <property type="match status" value="1"/>
</dbReference>